<organism evidence="2 3">
    <name type="scientific">Austropuccinia psidii MF-1</name>
    <dbReference type="NCBI Taxonomy" id="1389203"/>
    <lineage>
        <taxon>Eukaryota</taxon>
        <taxon>Fungi</taxon>
        <taxon>Dikarya</taxon>
        <taxon>Basidiomycota</taxon>
        <taxon>Pucciniomycotina</taxon>
        <taxon>Pucciniomycetes</taxon>
        <taxon>Pucciniales</taxon>
        <taxon>Sphaerophragmiaceae</taxon>
        <taxon>Austropuccinia</taxon>
    </lineage>
</organism>
<comment type="caution">
    <text evidence="2">The sequence shown here is derived from an EMBL/GenBank/DDBJ whole genome shotgun (WGS) entry which is preliminary data.</text>
</comment>
<name>A0A9Q3BAU8_9BASI</name>
<dbReference type="AlphaFoldDB" id="A0A9Q3BAU8"/>
<protein>
    <submittedName>
        <fullName evidence="2">Uncharacterized protein</fullName>
    </submittedName>
</protein>
<evidence type="ECO:0000313" key="3">
    <source>
        <dbReference type="Proteomes" id="UP000765509"/>
    </source>
</evidence>
<feature type="region of interest" description="Disordered" evidence="1">
    <location>
        <begin position="1"/>
        <end position="49"/>
    </location>
</feature>
<sequence>MRTGLLWQQEGVGNSSPLVDKHNEILTSSKEVLGPRKNSRPSDGYDAYVFQRTSPKDKNLFEKQKHFVRGPEERVGPKERKQLCKAPQASKSQNWP</sequence>
<dbReference type="EMBL" id="AVOT02000197">
    <property type="protein sequence ID" value="MBW0461646.1"/>
    <property type="molecule type" value="Genomic_DNA"/>
</dbReference>
<evidence type="ECO:0000313" key="2">
    <source>
        <dbReference type="EMBL" id="MBW0461646.1"/>
    </source>
</evidence>
<reference evidence="2" key="1">
    <citation type="submission" date="2021-03" db="EMBL/GenBank/DDBJ databases">
        <title>Draft genome sequence of rust myrtle Austropuccinia psidii MF-1, a brazilian biotype.</title>
        <authorList>
            <person name="Quecine M.C."/>
            <person name="Pachon D.M.R."/>
            <person name="Bonatelli M.L."/>
            <person name="Correr F.H."/>
            <person name="Franceschini L.M."/>
            <person name="Leite T.F."/>
            <person name="Margarido G.R.A."/>
            <person name="Almeida C.A."/>
            <person name="Ferrarezi J.A."/>
            <person name="Labate C.A."/>
        </authorList>
    </citation>
    <scope>NUCLEOTIDE SEQUENCE</scope>
    <source>
        <strain evidence="2">MF-1</strain>
    </source>
</reference>
<accession>A0A9Q3BAU8</accession>
<feature type="compositionally biased region" description="Basic and acidic residues" evidence="1">
    <location>
        <begin position="66"/>
        <end position="82"/>
    </location>
</feature>
<evidence type="ECO:0000256" key="1">
    <source>
        <dbReference type="SAM" id="MobiDB-lite"/>
    </source>
</evidence>
<gene>
    <name evidence="2" type="ORF">O181_001361</name>
</gene>
<proteinExistence type="predicted"/>
<feature type="region of interest" description="Disordered" evidence="1">
    <location>
        <begin position="66"/>
        <end position="96"/>
    </location>
</feature>
<dbReference type="Proteomes" id="UP000765509">
    <property type="component" value="Unassembled WGS sequence"/>
</dbReference>
<keyword evidence="3" id="KW-1185">Reference proteome</keyword>